<protein>
    <submittedName>
        <fullName evidence="1">Uncharacterized protein</fullName>
    </submittedName>
</protein>
<keyword evidence="2" id="KW-1185">Reference proteome</keyword>
<dbReference type="OrthoDB" id="3268677at2759"/>
<dbReference type="STRING" id="436010.A0A166J1B4"/>
<evidence type="ECO:0000313" key="2">
    <source>
        <dbReference type="Proteomes" id="UP000076532"/>
    </source>
</evidence>
<sequence length="385" mass="43824">MGHAERLQFVLQARYFIDFWQAFLSTSGYTLTQHCISHVALDITRFLIDGHISLVIVYRDRVYNILPLLPWLHSSEPCEHVFGESRVLVEDFTLLNLYYMVPKLNLVIREAVLRGQATTPKATASGYCHTYFDVGDVNLAELAQFRSNSRIEQAAARAADEADSLVHLLGLEPRCLQHILQGTTPTPHFPSIDEWYMDDDDEYGSEDDPNELNELLIIAEEYELSAKDDTETFKLTCAALSLAADNMMKVQGYEYPMEEELEENYAEHCRIIGNALKNSLAPVNYTEALTPYKVRDLDFKAVVDIRRQHQTKQAALGIRTRQNQGVIVQADHSVHQQLVCRFHEVLREYQPPPSSHGKKKHNIWWESITGQAPVAGNSAKLHQVS</sequence>
<gene>
    <name evidence="1" type="ORF">FIBSPDRAFT_954546</name>
</gene>
<name>A0A166J1B4_9AGAM</name>
<reference evidence="1 2" key="1">
    <citation type="journal article" date="2016" name="Mol. Biol. Evol.">
        <title>Comparative Genomics of Early-Diverging Mushroom-Forming Fungi Provides Insights into the Origins of Lignocellulose Decay Capabilities.</title>
        <authorList>
            <person name="Nagy L.G."/>
            <person name="Riley R."/>
            <person name="Tritt A."/>
            <person name="Adam C."/>
            <person name="Daum C."/>
            <person name="Floudas D."/>
            <person name="Sun H."/>
            <person name="Yadav J.S."/>
            <person name="Pangilinan J."/>
            <person name="Larsson K.H."/>
            <person name="Matsuura K."/>
            <person name="Barry K."/>
            <person name="Labutti K."/>
            <person name="Kuo R."/>
            <person name="Ohm R.A."/>
            <person name="Bhattacharya S.S."/>
            <person name="Shirouzu T."/>
            <person name="Yoshinaga Y."/>
            <person name="Martin F.M."/>
            <person name="Grigoriev I.V."/>
            <person name="Hibbett D.S."/>
        </authorList>
    </citation>
    <scope>NUCLEOTIDE SEQUENCE [LARGE SCALE GENOMIC DNA]</scope>
    <source>
        <strain evidence="1 2">CBS 109695</strain>
    </source>
</reference>
<dbReference type="AlphaFoldDB" id="A0A166J1B4"/>
<accession>A0A166J1B4</accession>
<dbReference type="EMBL" id="KV417555">
    <property type="protein sequence ID" value="KZP20379.1"/>
    <property type="molecule type" value="Genomic_DNA"/>
</dbReference>
<organism evidence="1 2">
    <name type="scientific">Athelia psychrophila</name>
    <dbReference type="NCBI Taxonomy" id="1759441"/>
    <lineage>
        <taxon>Eukaryota</taxon>
        <taxon>Fungi</taxon>
        <taxon>Dikarya</taxon>
        <taxon>Basidiomycota</taxon>
        <taxon>Agaricomycotina</taxon>
        <taxon>Agaricomycetes</taxon>
        <taxon>Agaricomycetidae</taxon>
        <taxon>Atheliales</taxon>
        <taxon>Atheliaceae</taxon>
        <taxon>Athelia</taxon>
    </lineage>
</organism>
<proteinExistence type="predicted"/>
<dbReference type="Proteomes" id="UP000076532">
    <property type="component" value="Unassembled WGS sequence"/>
</dbReference>
<evidence type="ECO:0000313" key="1">
    <source>
        <dbReference type="EMBL" id="KZP20379.1"/>
    </source>
</evidence>